<feature type="domain" description="BIG2" evidence="1">
    <location>
        <begin position="84"/>
        <end position="164"/>
    </location>
</feature>
<dbReference type="InterPro" id="IPR008964">
    <property type="entry name" value="Invasin/intimin_cell_adhesion"/>
</dbReference>
<dbReference type="PANTHER" id="PTHR34512:SF30">
    <property type="entry name" value="OUTER MEMBRANE PROTEIN ASSEMBLY FACTOR BAMB"/>
    <property type="match status" value="1"/>
</dbReference>
<dbReference type="Gene3D" id="2.40.10.480">
    <property type="match status" value="1"/>
</dbReference>
<dbReference type="SUPFAM" id="SSF49373">
    <property type="entry name" value="Invasin/intimin cell-adhesion fragments"/>
    <property type="match status" value="4"/>
</dbReference>
<comment type="caution">
    <text evidence="2">The sequence shown here is derived from an EMBL/GenBank/DDBJ whole genome shotgun (WGS) entry which is preliminary data.</text>
</comment>
<reference evidence="3" key="1">
    <citation type="submission" date="2018-09" db="EMBL/GenBank/DDBJ databases">
        <authorList>
            <person name="Livingstone P.G."/>
            <person name="Whitworth D.E."/>
        </authorList>
    </citation>
    <scope>NUCLEOTIDE SEQUENCE [LARGE SCALE GENOMIC DNA]</scope>
    <source>
        <strain evidence="3">CA051B</strain>
    </source>
</reference>
<dbReference type="Pfam" id="PF13360">
    <property type="entry name" value="PQQ_2"/>
    <property type="match status" value="1"/>
</dbReference>
<feature type="domain" description="BIG2" evidence="1">
    <location>
        <begin position="174"/>
        <end position="254"/>
    </location>
</feature>
<dbReference type="InterPro" id="IPR003343">
    <property type="entry name" value="Big_2"/>
</dbReference>
<evidence type="ECO:0000313" key="3">
    <source>
        <dbReference type="Proteomes" id="UP000272888"/>
    </source>
</evidence>
<dbReference type="InterPro" id="IPR011047">
    <property type="entry name" value="Quinoprotein_ADH-like_sf"/>
</dbReference>
<feature type="domain" description="BIG2" evidence="1">
    <location>
        <begin position="259"/>
        <end position="340"/>
    </location>
</feature>
<evidence type="ECO:0000313" key="2">
    <source>
        <dbReference type="EMBL" id="RKH64055.1"/>
    </source>
</evidence>
<keyword evidence="3" id="KW-1185">Reference proteome</keyword>
<proteinExistence type="predicted"/>
<dbReference type="InterPro" id="IPR018391">
    <property type="entry name" value="PQQ_b-propeller_rpt"/>
</dbReference>
<dbReference type="Proteomes" id="UP000272888">
    <property type="component" value="Unassembled WGS sequence"/>
</dbReference>
<dbReference type="SMART" id="SM00564">
    <property type="entry name" value="PQQ"/>
    <property type="match status" value="6"/>
</dbReference>
<dbReference type="SMART" id="SM00635">
    <property type="entry name" value="BID_2"/>
    <property type="match status" value="4"/>
</dbReference>
<dbReference type="Pfam" id="PF02368">
    <property type="entry name" value="Big_2"/>
    <property type="match status" value="4"/>
</dbReference>
<dbReference type="SUPFAM" id="SSF50998">
    <property type="entry name" value="Quinoprotein alcohol dehydrogenase-like"/>
    <property type="match status" value="1"/>
</dbReference>
<dbReference type="EMBL" id="RAWB01000055">
    <property type="protein sequence ID" value="RKH64055.1"/>
    <property type="molecule type" value="Genomic_DNA"/>
</dbReference>
<dbReference type="AlphaFoldDB" id="A0A3A8QCR6"/>
<dbReference type="Gene3D" id="2.60.40.1080">
    <property type="match status" value="4"/>
</dbReference>
<dbReference type="InterPro" id="IPR015943">
    <property type="entry name" value="WD40/YVTN_repeat-like_dom_sf"/>
</dbReference>
<gene>
    <name evidence="2" type="ORF">D7V93_07845</name>
</gene>
<dbReference type="InterPro" id="IPR002372">
    <property type="entry name" value="PQQ_rpt_dom"/>
</dbReference>
<sequence>MGSMSAALRARARRKECLSCQDGRGRTLYCRMIISRGSHIMEQLGSSARGPTMAGSWSLARRCFALILAIAVSACGNGTVPSDTVASILISGAPAEPLRLGGTVQLTATPRDAAGNTVSRPVSWASSNSEVAEVSAQGLVTAVKPGDAVISASSERSTATVVVRVGGATGPDDTVASILLGGAPAEPIPANGTVQLTATPRDAAGNTVSRPVSWASNNSEVAEVSAQGLVTAVKPGDVVISASSERSTATVVVRVVVARVASVTLDGVPTGQVPVETTVQLSATLKDSRGAILSGRAVTWSSSDTSRAQVSASGLVTALKPGQVTLSATSETKSASATLDLYVPVAQVTVSPPSAVIAVDQELQLRVVLKDAHGNVLTGRTVEWVSSDASRAEIQADGKVTGRGEGSVSVTATCEGKSAVARLRVIVSTGSWNQTEEWATFQGNARHTGAVDATLDPEVFRELWVGPAFKSAGALNPVTEGGGAVFVSTQSYFGSQQLAALDAQTGESLWTYSFGAIHAAHPPAYSDGAVYLTTSGHEDSFLYAFDVATGTLRFQSPYGNQWSHYYAPVVLQGNVFMAGGYYDGMYSFNATSGRQRWFFGTSQYDQWTPAVEGGQVFAYTESGLQVVDAATGGLAYTIKDPGFDWRGWSMNTAPVLGGSRNVLAIQGYRLLSFDLANQRVGWSLKALFTGNVTVADGVLYVFNNGKVEARAESDGALLWTWVPPEGLPQGTTLVTDNLLFVSTASNTYAVDLTTGKHVWTYPAGGYLALGKDGILFIARSNGSVAAIAVK</sequence>
<evidence type="ECO:0000259" key="1">
    <source>
        <dbReference type="SMART" id="SM00635"/>
    </source>
</evidence>
<protein>
    <recommendedName>
        <fullName evidence="1">BIG2 domain-containing protein</fullName>
    </recommendedName>
</protein>
<feature type="domain" description="BIG2" evidence="1">
    <location>
        <begin position="344"/>
        <end position="424"/>
    </location>
</feature>
<dbReference type="PANTHER" id="PTHR34512">
    <property type="entry name" value="CELL SURFACE PROTEIN"/>
    <property type="match status" value="1"/>
</dbReference>
<dbReference type="Gene3D" id="2.130.10.10">
    <property type="entry name" value="YVTN repeat-like/Quinoprotein amine dehydrogenase"/>
    <property type="match status" value="1"/>
</dbReference>
<accession>A0A3A8QCR6</accession>
<organism evidence="2 3">
    <name type="scientific">Corallococcus llansteffanensis</name>
    <dbReference type="NCBI Taxonomy" id="2316731"/>
    <lineage>
        <taxon>Bacteria</taxon>
        <taxon>Pseudomonadati</taxon>
        <taxon>Myxococcota</taxon>
        <taxon>Myxococcia</taxon>
        <taxon>Myxococcales</taxon>
        <taxon>Cystobacterineae</taxon>
        <taxon>Myxococcaceae</taxon>
        <taxon>Corallococcus</taxon>
    </lineage>
</organism>
<name>A0A3A8QCR6_9BACT</name>